<keyword evidence="1" id="KW-0472">Membrane</keyword>
<feature type="transmembrane region" description="Helical" evidence="1">
    <location>
        <begin position="243"/>
        <end position="267"/>
    </location>
</feature>
<evidence type="ECO:0000313" key="4">
    <source>
        <dbReference type="Proteomes" id="UP000011509"/>
    </source>
</evidence>
<feature type="transmembrane region" description="Helical" evidence="1">
    <location>
        <begin position="6"/>
        <end position="29"/>
    </location>
</feature>
<evidence type="ECO:0000259" key="2">
    <source>
        <dbReference type="Pfam" id="PF25231"/>
    </source>
</evidence>
<organism evidence="3 4">
    <name type="scientific">Halorubrum coriense DSM 10284</name>
    <dbReference type="NCBI Taxonomy" id="1227466"/>
    <lineage>
        <taxon>Archaea</taxon>
        <taxon>Methanobacteriati</taxon>
        <taxon>Methanobacteriota</taxon>
        <taxon>Stenosarchaea group</taxon>
        <taxon>Halobacteria</taxon>
        <taxon>Halobacteriales</taxon>
        <taxon>Haloferacaceae</taxon>
        <taxon>Halorubrum</taxon>
    </lineage>
</organism>
<accession>M0EA55</accession>
<comment type="caution">
    <text evidence="3">The sequence shown here is derived from an EMBL/GenBank/DDBJ whole genome shotgun (WGS) entry which is preliminary data.</text>
</comment>
<keyword evidence="4" id="KW-1185">Reference proteome</keyword>
<evidence type="ECO:0000313" key="3">
    <source>
        <dbReference type="EMBL" id="ELZ44635.1"/>
    </source>
</evidence>
<keyword evidence="1" id="KW-1133">Transmembrane helix</keyword>
<evidence type="ECO:0000256" key="1">
    <source>
        <dbReference type="SAM" id="Phobius"/>
    </source>
</evidence>
<feature type="transmembrane region" description="Helical" evidence="1">
    <location>
        <begin position="203"/>
        <end position="222"/>
    </location>
</feature>
<name>M0EA55_9EURY</name>
<protein>
    <recommendedName>
        <fullName evidence="2">DUF7847 domain-containing protein</fullName>
    </recommendedName>
</protein>
<feature type="transmembrane region" description="Helical" evidence="1">
    <location>
        <begin position="273"/>
        <end position="293"/>
    </location>
</feature>
<proteinExistence type="predicted"/>
<dbReference type="Pfam" id="PF25231">
    <property type="entry name" value="DUF7847"/>
    <property type="match status" value="1"/>
</dbReference>
<dbReference type="AlphaFoldDB" id="M0EA55"/>
<feature type="transmembrane region" description="Helical" evidence="1">
    <location>
        <begin position="177"/>
        <end position="197"/>
    </location>
</feature>
<feature type="domain" description="DUF7847" evidence="2">
    <location>
        <begin position="70"/>
        <end position="301"/>
    </location>
</feature>
<reference evidence="3 4" key="1">
    <citation type="journal article" date="2014" name="PLoS Genet.">
        <title>Phylogenetically driven sequencing of extremely halophilic archaea reveals strategies for static and dynamic osmo-response.</title>
        <authorList>
            <person name="Becker E.A."/>
            <person name="Seitzer P.M."/>
            <person name="Tritt A."/>
            <person name="Larsen D."/>
            <person name="Krusor M."/>
            <person name="Yao A.I."/>
            <person name="Wu D."/>
            <person name="Madern D."/>
            <person name="Eisen J.A."/>
            <person name="Darling A.E."/>
            <person name="Facciotti M.T."/>
        </authorList>
    </citation>
    <scope>NUCLEOTIDE SEQUENCE [LARGE SCALE GENOMIC DNA]</scope>
    <source>
        <strain evidence="3 4">DSM 10284</strain>
    </source>
</reference>
<feature type="transmembrane region" description="Helical" evidence="1">
    <location>
        <begin position="90"/>
        <end position="114"/>
    </location>
</feature>
<gene>
    <name evidence="3" type="ORF">C464_13085</name>
</gene>
<keyword evidence="1" id="KW-0812">Transmembrane</keyword>
<sequence length="324" mass="35180">MLLAGVGALIFLVKLLFVLWPVDVVFWHLRRIEEKASRFSAGMSLTLLFTLNRFSCFITTDRPFHICMALQLSHAVSDGIRRTVSRTGGILFFAFLAIQFGLQISANSAIVGLIPPEAAEQFNQAAGITLPISGRVSVVLFISLMILSATYFVILSRTFAQSQSEMSRFPATLSHQLGRTTIFALIGGLIITVSIMFGTVLLIVPGLFLAASFLFFIFAVAVEERGIISSLKRSWDLARGSRLKLGILVVMSAIFGGVIGTITPLLTLAGLPIAADVVTVVLIAAFFVPYYAIIASAYLQLRGQEDDQNHPAQNPVNVSQTPKL</sequence>
<feature type="transmembrane region" description="Helical" evidence="1">
    <location>
        <begin position="134"/>
        <end position="156"/>
    </location>
</feature>
<dbReference type="InterPro" id="IPR057169">
    <property type="entry name" value="DUF7847"/>
</dbReference>
<dbReference type="Proteomes" id="UP000011509">
    <property type="component" value="Unassembled WGS sequence"/>
</dbReference>
<dbReference type="EMBL" id="AOJL01000056">
    <property type="protein sequence ID" value="ELZ44635.1"/>
    <property type="molecule type" value="Genomic_DNA"/>
</dbReference>
<dbReference type="PATRIC" id="fig|1227466.3.peg.2603"/>